<dbReference type="EMBL" id="JBHRTN010000004">
    <property type="protein sequence ID" value="MFC3124130.1"/>
    <property type="molecule type" value="Genomic_DNA"/>
</dbReference>
<evidence type="ECO:0000313" key="2">
    <source>
        <dbReference type="EMBL" id="MFC3124130.1"/>
    </source>
</evidence>
<dbReference type="InterPro" id="IPR036374">
    <property type="entry name" value="OxRdtase_Mopterin-bd_sf"/>
</dbReference>
<sequence length="170" mass="18629">MIARRTALVLGLGIASAWPGRPVPAAVPAPPARPALRVTGLIGGEADAGERAFSMDELEALGSASFVTSTPWTKGSQRFTGVPLKRLLDAVECRGTMLHAFAINDYRGEIPVSDAESHGPLLATRLDGRPMRVRDFGPIWLVYPWSERPDLDRPSVHRRSVWQLVRIEVR</sequence>
<dbReference type="InterPro" id="IPR000572">
    <property type="entry name" value="OxRdtase_Mopterin-bd_dom"/>
</dbReference>
<organism evidence="2 3">
    <name type="scientific">Teichococcus globiformis</name>
    <dbReference type="NCBI Taxonomy" id="2307229"/>
    <lineage>
        <taxon>Bacteria</taxon>
        <taxon>Pseudomonadati</taxon>
        <taxon>Pseudomonadota</taxon>
        <taxon>Alphaproteobacteria</taxon>
        <taxon>Acetobacterales</taxon>
        <taxon>Roseomonadaceae</taxon>
        <taxon>Roseomonas</taxon>
    </lineage>
</organism>
<evidence type="ECO:0000313" key="3">
    <source>
        <dbReference type="Proteomes" id="UP001595593"/>
    </source>
</evidence>
<comment type="caution">
    <text evidence="2">The sequence shown here is derived from an EMBL/GenBank/DDBJ whole genome shotgun (WGS) entry which is preliminary data.</text>
</comment>
<dbReference type="SUPFAM" id="SSF56524">
    <property type="entry name" value="Oxidoreductase molybdopterin-binding domain"/>
    <property type="match status" value="1"/>
</dbReference>
<feature type="domain" description="Oxidoreductase molybdopterin-binding" evidence="1">
    <location>
        <begin position="67"/>
        <end position="145"/>
    </location>
</feature>
<reference evidence="3" key="1">
    <citation type="journal article" date="2019" name="Int. J. Syst. Evol. Microbiol.">
        <title>The Global Catalogue of Microorganisms (GCM) 10K type strain sequencing project: providing services to taxonomists for standard genome sequencing and annotation.</title>
        <authorList>
            <consortium name="The Broad Institute Genomics Platform"/>
            <consortium name="The Broad Institute Genome Sequencing Center for Infectious Disease"/>
            <person name="Wu L."/>
            <person name="Ma J."/>
        </authorList>
    </citation>
    <scope>NUCLEOTIDE SEQUENCE [LARGE SCALE GENOMIC DNA]</scope>
    <source>
        <strain evidence="3">KCTC 52094</strain>
    </source>
</reference>
<evidence type="ECO:0000259" key="1">
    <source>
        <dbReference type="Pfam" id="PF00174"/>
    </source>
</evidence>
<dbReference type="Gene3D" id="3.90.420.10">
    <property type="entry name" value="Oxidoreductase, molybdopterin-binding domain"/>
    <property type="match status" value="1"/>
</dbReference>
<dbReference type="Pfam" id="PF00174">
    <property type="entry name" value="Oxidored_molyb"/>
    <property type="match status" value="1"/>
</dbReference>
<accession>A0ABV7FY90</accession>
<protein>
    <submittedName>
        <fullName evidence="2">Molybdopterin-dependent oxidoreductase</fullName>
    </submittedName>
</protein>
<dbReference type="Proteomes" id="UP001595593">
    <property type="component" value="Unassembled WGS sequence"/>
</dbReference>
<gene>
    <name evidence="2" type="ORF">ACFOD4_03585</name>
</gene>
<proteinExistence type="predicted"/>
<dbReference type="RefSeq" id="WP_379594381.1">
    <property type="nucleotide sequence ID" value="NZ_JBHRTN010000004.1"/>
</dbReference>
<keyword evidence="3" id="KW-1185">Reference proteome</keyword>
<name>A0ABV7FY90_9PROT</name>